<feature type="transmembrane region" description="Helical" evidence="10">
    <location>
        <begin position="269"/>
        <end position="294"/>
    </location>
</feature>
<keyword evidence="7 9" id="KW-0675">Receptor</keyword>
<accession>A0A6L2PC23</accession>
<dbReference type="Gene3D" id="1.20.1070.10">
    <property type="entry name" value="Rhodopsin 7-helix transmembrane proteins"/>
    <property type="match status" value="1"/>
</dbReference>
<dbReference type="InParanoid" id="A0A6L2PC23"/>
<dbReference type="PANTHER" id="PTHR45695">
    <property type="entry name" value="LEUCOKININ RECEPTOR-RELATED"/>
    <property type="match status" value="1"/>
</dbReference>
<evidence type="ECO:0000256" key="3">
    <source>
        <dbReference type="ARBA" id="ARBA00022692"/>
    </source>
</evidence>
<evidence type="ECO:0000256" key="7">
    <source>
        <dbReference type="ARBA" id="ARBA00023170"/>
    </source>
</evidence>
<dbReference type="PROSITE" id="PS00237">
    <property type="entry name" value="G_PROTEIN_RECEP_F1_1"/>
    <property type="match status" value="1"/>
</dbReference>
<keyword evidence="6 10" id="KW-0472">Membrane</keyword>
<dbReference type="OrthoDB" id="10037617at2759"/>
<evidence type="ECO:0000256" key="5">
    <source>
        <dbReference type="ARBA" id="ARBA00023040"/>
    </source>
</evidence>
<feature type="transmembrane region" description="Helical" evidence="10">
    <location>
        <begin position="215"/>
        <end position="238"/>
    </location>
</feature>
<evidence type="ECO:0000313" key="13">
    <source>
        <dbReference type="Proteomes" id="UP000502823"/>
    </source>
</evidence>
<dbReference type="AlphaFoldDB" id="A0A6L2PC23"/>
<dbReference type="GO" id="GO:0005886">
    <property type="term" value="C:plasma membrane"/>
    <property type="evidence" value="ECO:0007669"/>
    <property type="project" value="TreeGrafter"/>
</dbReference>
<evidence type="ECO:0000256" key="9">
    <source>
        <dbReference type="RuleBase" id="RU000688"/>
    </source>
</evidence>
<evidence type="ECO:0000256" key="8">
    <source>
        <dbReference type="ARBA" id="ARBA00023224"/>
    </source>
</evidence>
<keyword evidence="3 9" id="KW-0812">Transmembrane</keyword>
<comment type="caution">
    <text evidence="12">The sequence shown here is derived from an EMBL/GenBank/DDBJ whole genome shotgun (WGS) entry which is preliminary data.</text>
</comment>
<dbReference type="InterPro" id="IPR000611">
    <property type="entry name" value="NPY_rcpt"/>
</dbReference>
<evidence type="ECO:0000256" key="1">
    <source>
        <dbReference type="ARBA" id="ARBA00004141"/>
    </source>
</evidence>
<evidence type="ECO:0000256" key="2">
    <source>
        <dbReference type="ARBA" id="ARBA00010663"/>
    </source>
</evidence>
<feature type="non-terminal residue" evidence="12">
    <location>
        <position position="374"/>
    </location>
</feature>
<feature type="transmembrane region" description="Helical" evidence="10">
    <location>
        <begin position="87"/>
        <end position="111"/>
    </location>
</feature>
<keyword evidence="5 9" id="KW-0297">G-protein coupled receptor</keyword>
<feature type="domain" description="G-protein coupled receptors family 1 profile" evidence="11">
    <location>
        <begin position="67"/>
        <end position="331"/>
    </location>
</feature>
<evidence type="ECO:0000256" key="4">
    <source>
        <dbReference type="ARBA" id="ARBA00022989"/>
    </source>
</evidence>
<reference evidence="13" key="1">
    <citation type="submission" date="2020-01" db="EMBL/GenBank/DDBJ databases">
        <title>Draft genome sequence of the Termite Coptotermes fromosanus.</title>
        <authorList>
            <person name="Itakura S."/>
            <person name="Yosikawa Y."/>
            <person name="Umezawa K."/>
        </authorList>
    </citation>
    <scope>NUCLEOTIDE SEQUENCE [LARGE SCALE GENOMIC DNA]</scope>
</reference>
<dbReference type="GO" id="GO:0004983">
    <property type="term" value="F:neuropeptide Y receptor activity"/>
    <property type="evidence" value="ECO:0007669"/>
    <property type="project" value="InterPro"/>
</dbReference>
<feature type="transmembrane region" description="Helical" evidence="10">
    <location>
        <begin position="117"/>
        <end position="146"/>
    </location>
</feature>
<feature type="transmembrane region" description="Helical" evidence="10">
    <location>
        <begin position="167"/>
        <end position="186"/>
    </location>
</feature>
<keyword evidence="4 10" id="KW-1133">Transmembrane helix</keyword>
<gene>
    <name evidence="12" type="ORF">Cfor_12342</name>
</gene>
<keyword evidence="8 9" id="KW-0807">Transducer</keyword>
<proteinExistence type="inferred from homology"/>
<evidence type="ECO:0000313" key="12">
    <source>
        <dbReference type="EMBL" id="GFG30044.1"/>
    </source>
</evidence>
<evidence type="ECO:0000256" key="6">
    <source>
        <dbReference type="ARBA" id="ARBA00023136"/>
    </source>
</evidence>
<comment type="similarity">
    <text evidence="2 9">Belongs to the G-protein coupled receptor 1 family.</text>
</comment>
<dbReference type="FunFam" id="1.20.1070.10:FF:000291">
    <property type="entry name" value="Predicted protein"/>
    <property type="match status" value="1"/>
</dbReference>
<dbReference type="InterPro" id="IPR017452">
    <property type="entry name" value="GPCR_Rhodpsn_7TM"/>
</dbReference>
<organism evidence="12 13">
    <name type="scientific">Coptotermes formosanus</name>
    <name type="common">Formosan subterranean termite</name>
    <dbReference type="NCBI Taxonomy" id="36987"/>
    <lineage>
        <taxon>Eukaryota</taxon>
        <taxon>Metazoa</taxon>
        <taxon>Ecdysozoa</taxon>
        <taxon>Arthropoda</taxon>
        <taxon>Hexapoda</taxon>
        <taxon>Insecta</taxon>
        <taxon>Pterygota</taxon>
        <taxon>Neoptera</taxon>
        <taxon>Polyneoptera</taxon>
        <taxon>Dictyoptera</taxon>
        <taxon>Blattodea</taxon>
        <taxon>Blattoidea</taxon>
        <taxon>Termitoidae</taxon>
        <taxon>Rhinotermitidae</taxon>
        <taxon>Coptotermes</taxon>
    </lineage>
</organism>
<sequence length="374" mass="42779">MAKELSDILRRQYPNDWTNLSAFIRRHLNENDISDLIDYPSLDMVEPPVKTALVWIYSLTAALSVAGNVTVIAVLSLGKRSSGDLRAFLINLAVADVTMAVFSIPFTYTMFMLGRWIFHPLFCTVVIVMQHVSVVVSVYTLTAIGIDRYNAIMHPLERRFTNLRTKLILASIWVAAVLISGVQLRVARSERFKYGGEWHWECKEQWDSVEDGQTYTMVIFCVTFAVPLLSLAFTYTCVGRRLWLRSSPGNADPTRDLAQLRAKRKIIKMLVTIVVLFALCWLPLQTFLLLYYFVPGFDSYQTDEERKVYALSYFACHWLANANSMVNPFVYCFMSDNFRADLKDLLSLRARKSRDSVRSASTRTTVSQFQRCGS</sequence>
<keyword evidence="13" id="KW-1185">Reference proteome</keyword>
<feature type="transmembrane region" description="Helical" evidence="10">
    <location>
        <begin position="52"/>
        <end position="75"/>
    </location>
</feature>
<dbReference type="PROSITE" id="PS50262">
    <property type="entry name" value="G_PROTEIN_RECEP_F1_2"/>
    <property type="match status" value="1"/>
</dbReference>
<evidence type="ECO:0000259" key="11">
    <source>
        <dbReference type="PROSITE" id="PS50262"/>
    </source>
</evidence>
<comment type="subcellular location">
    <subcellularLocation>
        <location evidence="1">Membrane</location>
        <topology evidence="1">Multi-pass membrane protein</topology>
    </subcellularLocation>
</comment>
<dbReference type="PANTHER" id="PTHR45695:SF9">
    <property type="entry name" value="LEUCOKININ RECEPTOR"/>
    <property type="match status" value="1"/>
</dbReference>
<dbReference type="PRINTS" id="PR01012">
    <property type="entry name" value="NRPEPTIDEYR"/>
</dbReference>
<protein>
    <recommendedName>
        <fullName evidence="11">G-protein coupled receptors family 1 profile domain-containing protein</fullName>
    </recommendedName>
</protein>
<dbReference type="SUPFAM" id="SSF81321">
    <property type="entry name" value="Family A G protein-coupled receptor-like"/>
    <property type="match status" value="1"/>
</dbReference>
<dbReference type="EMBL" id="BLKM01000193">
    <property type="protein sequence ID" value="GFG30044.1"/>
    <property type="molecule type" value="Genomic_DNA"/>
</dbReference>
<dbReference type="Pfam" id="PF00001">
    <property type="entry name" value="7tm_1"/>
    <property type="match status" value="1"/>
</dbReference>
<name>A0A6L2PC23_COPFO</name>
<dbReference type="InterPro" id="IPR000276">
    <property type="entry name" value="GPCR_Rhodpsn"/>
</dbReference>
<dbReference type="Proteomes" id="UP000502823">
    <property type="component" value="Unassembled WGS sequence"/>
</dbReference>
<dbReference type="PRINTS" id="PR00237">
    <property type="entry name" value="GPCRRHODOPSN"/>
</dbReference>
<evidence type="ECO:0000256" key="10">
    <source>
        <dbReference type="SAM" id="Phobius"/>
    </source>
</evidence>